<name>A0AA96WVM2_LEPBY</name>
<organism evidence="2">
    <name type="scientific">Leptolyngbya boryana CZ1</name>
    <dbReference type="NCBI Taxonomy" id="3060204"/>
    <lineage>
        <taxon>Bacteria</taxon>
        <taxon>Bacillati</taxon>
        <taxon>Cyanobacteriota</taxon>
        <taxon>Cyanophyceae</taxon>
        <taxon>Leptolyngbyales</taxon>
        <taxon>Leptolyngbyaceae</taxon>
        <taxon>Leptolyngbya group</taxon>
        <taxon>Leptolyngbya</taxon>
    </lineage>
</organism>
<gene>
    <name evidence="2" type="ORF">Q2T42_29510</name>
</gene>
<sequence>MKNIVISGWTHSLFGQLTIATLWLLIVGLCATIVNHFNPDRNELVRKVIHIGTGNIILIAWWLNIPMWIIIAASIFFSILTLLSYYFPILPNINSIGRKSFGTFFYAVSIGVLAAWFWTVGKPEFAAIGILVMTWGDGFAALIGQRFGKHSYRLWDMKKSWEGSSAMAAISFSVCALILLSTVGNVWQIWLISLLVGLCAAGLEAFSKFGIDNLTVPIMSAAIAFFLTQNLL</sequence>
<reference evidence="2" key="1">
    <citation type="journal article" date="2023" name="Plants (Basel)">
        <title>Genomic Analysis of Leptolyngbya boryana CZ1 Reveals Efficient Carbon Fixation Modules.</title>
        <authorList>
            <person name="Bai X."/>
            <person name="Wang H."/>
            <person name="Cheng W."/>
            <person name="Wang J."/>
            <person name="Ma M."/>
            <person name="Hu H."/>
            <person name="Song Z."/>
            <person name="Ma H."/>
            <person name="Fan Y."/>
            <person name="Du C."/>
            <person name="Xu J."/>
        </authorList>
    </citation>
    <scope>NUCLEOTIDE SEQUENCE</scope>
    <source>
        <strain evidence="2">CZ1</strain>
    </source>
</reference>
<accession>A0AA96WVM2</accession>
<proteinExistence type="predicted"/>
<dbReference type="PANTHER" id="PTHR31303:SF1">
    <property type="entry name" value="CTP-DEPENDENT DIACYLGLYCEROL KINASE 1"/>
    <property type="match status" value="1"/>
</dbReference>
<feature type="transmembrane region" description="Helical" evidence="1">
    <location>
        <begin position="69"/>
        <end position="89"/>
    </location>
</feature>
<feature type="transmembrane region" description="Helical" evidence="1">
    <location>
        <begin position="165"/>
        <end position="183"/>
    </location>
</feature>
<keyword evidence="1" id="KW-0472">Membrane</keyword>
<protein>
    <submittedName>
        <fullName evidence="2">SEC59/DGK1/VTE5 family protein</fullName>
    </submittedName>
</protein>
<feature type="transmembrane region" description="Helical" evidence="1">
    <location>
        <begin position="13"/>
        <end position="37"/>
    </location>
</feature>
<evidence type="ECO:0000313" key="2">
    <source>
        <dbReference type="EMBL" id="WNZ45933.1"/>
    </source>
</evidence>
<feature type="transmembrane region" description="Helical" evidence="1">
    <location>
        <begin position="101"/>
        <end position="119"/>
    </location>
</feature>
<feature type="transmembrane region" description="Helical" evidence="1">
    <location>
        <begin position="214"/>
        <end position="231"/>
    </location>
</feature>
<keyword evidence="1" id="KW-1133">Transmembrane helix</keyword>
<feature type="transmembrane region" description="Helical" evidence="1">
    <location>
        <begin position="125"/>
        <end position="144"/>
    </location>
</feature>
<dbReference type="PANTHER" id="PTHR31303">
    <property type="entry name" value="CTP-DEPENDENT DIACYLGLYCEROL KINASE 1"/>
    <property type="match status" value="1"/>
</dbReference>
<reference evidence="2" key="2">
    <citation type="submission" date="2023-07" db="EMBL/GenBank/DDBJ databases">
        <authorList>
            <person name="Bai X.-H."/>
            <person name="Wang H.-H."/>
            <person name="Wang J."/>
            <person name="Ma M.-Y."/>
            <person name="Hu H.-H."/>
            <person name="Song Z.-L."/>
            <person name="Ma H.-G."/>
            <person name="Fan Y."/>
            <person name="Du C.-Y."/>
            <person name="Xu J.-C."/>
        </authorList>
    </citation>
    <scope>NUCLEOTIDE SEQUENCE</scope>
    <source>
        <strain evidence="2">CZ1</strain>
    </source>
</reference>
<evidence type="ECO:0000256" key="1">
    <source>
        <dbReference type="SAM" id="Phobius"/>
    </source>
</evidence>
<dbReference type="GO" id="GO:0004143">
    <property type="term" value="F:ATP-dependent diacylglycerol kinase activity"/>
    <property type="evidence" value="ECO:0007669"/>
    <property type="project" value="InterPro"/>
</dbReference>
<feature type="transmembrane region" description="Helical" evidence="1">
    <location>
        <begin position="44"/>
        <end position="63"/>
    </location>
</feature>
<dbReference type="InterPro" id="IPR037997">
    <property type="entry name" value="Dgk1-like"/>
</dbReference>
<dbReference type="EMBL" id="CP130144">
    <property type="protein sequence ID" value="WNZ45933.1"/>
    <property type="molecule type" value="Genomic_DNA"/>
</dbReference>
<keyword evidence="1" id="KW-0812">Transmembrane</keyword>
<dbReference type="AlphaFoldDB" id="A0AA96WVM2"/>
<dbReference type="RefSeq" id="WP_287455189.1">
    <property type="nucleotide sequence ID" value="NZ_CP130144.1"/>
</dbReference>